<protein>
    <submittedName>
        <fullName evidence="1">Uncharacterized protein</fullName>
    </submittedName>
</protein>
<dbReference type="HOGENOM" id="CLU_3395325_0_0_0"/>
<evidence type="ECO:0000313" key="2">
    <source>
        <dbReference type="Proteomes" id="UP000004358"/>
    </source>
</evidence>
<reference evidence="1 2" key="1">
    <citation type="submission" date="2006-02" db="EMBL/GenBank/DDBJ databases">
        <authorList>
            <person name="Amann R."/>
            <person name="Ferriera S."/>
            <person name="Johnson J."/>
            <person name="Kravitz S."/>
            <person name="Halpern A."/>
            <person name="Remington K."/>
            <person name="Beeson K."/>
            <person name="Tran B."/>
            <person name="Rogers Y.-H."/>
            <person name="Friedman R."/>
            <person name="Venter J.C."/>
        </authorList>
    </citation>
    <scope>NUCLEOTIDE SEQUENCE [LARGE SCALE GENOMIC DNA]</scope>
    <source>
        <strain evidence="1 2">DSM 3645</strain>
    </source>
</reference>
<comment type="caution">
    <text evidence="1">The sequence shown here is derived from an EMBL/GenBank/DDBJ whole genome shotgun (WGS) entry which is preliminary data.</text>
</comment>
<dbReference type="EMBL" id="AANZ01000014">
    <property type="protein sequence ID" value="EAQ79560.1"/>
    <property type="molecule type" value="Genomic_DNA"/>
</dbReference>
<gene>
    <name evidence="1" type="ORF">DSM3645_03753</name>
</gene>
<dbReference type="Proteomes" id="UP000004358">
    <property type="component" value="Unassembled WGS sequence"/>
</dbReference>
<accession>A3ZW62</accession>
<name>A3ZW62_9BACT</name>
<sequence length="31" mass="3173">MLIIPKQDTPGGFCTVTIDQNGAVTGFYGGA</sequence>
<evidence type="ECO:0000313" key="1">
    <source>
        <dbReference type="EMBL" id="EAQ79560.1"/>
    </source>
</evidence>
<dbReference type="AlphaFoldDB" id="A3ZW62"/>
<organism evidence="1 2">
    <name type="scientific">Blastopirellula marina DSM 3645</name>
    <dbReference type="NCBI Taxonomy" id="314230"/>
    <lineage>
        <taxon>Bacteria</taxon>
        <taxon>Pseudomonadati</taxon>
        <taxon>Planctomycetota</taxon>
        <taxon>Planctomycetia</taxon>
        <taxon>Pirellulales</taxon>
        <taxon>Pirellulaceae</taxon>
        <taxon>Blastopirellula</taxon>
    </lineage>
</organism>
<proteinExistence type="predicted"/>